<dbReference type="EMBL" id="CP159837">
    <property type="protein sequence ID" value="XCM36921.1"/>
    <property type="molecule type" value="Genomic_DNA"/>
</dbReference>
<dbReference type="AlphaFoldDB" id="A0AAU8JDR1"/>
<name>A0AAU8JDR1_9CYAN</name>
<proteinExistence type="predicted"/>
<dbReference type="RefSeq" id="WP_156331743.1">
    <property type="nucleotide sequence ID" value="NZ_CP159837.1"/>
</dbReference>
<sequence>MAIAGDVKGGMGSGSSRGVATGSGYFFNSLGGGTISKISFWPQKINRVSSVNINSYLWDEKKPGF</sequence>
<protein>
    <submittedName>
        <fullName evidence="1">Uncharacterized protein</fullName>
    </submittedName>
</protein>
<accession>A0AAU8JDR1</accession>
<evidence type="ECO:0000313" key="1">
    <source>
        <dbReference type="EMBL" id="XCM36921.1"/>
    </source>
</evidence>
<organism evidence="1">
    <name type="scientific">Planktothricoides raciborskii GIHE-MW2</name>
    <dbReference type="NCBI Taxonomy" id="2792601"/>
    <lineage>
        <taxon>Bacteria</taxon>
        <taxon>Bacillati</taxon>
        <taxon>Cyanobacteriota</taxon>
        <taxon>Cyanophyceae</taxon>
        <taxon>Oscillatoriophycideae</taxon>
        <taxon>Oscillatoriales</taxon>
        <taxon>Oscillatoriaceae</taxon>
        <taxon>Planktothricoides</taxon>
    </lineage>
</organism>
<reference evidence="1" key="1">
    <citation type="submission" date="2024-07" db="EMBL/GenBank/DDBJ databases">
        <authorList>
            <person name="Kim Y.J."/>
            <person name="Jeong J.Y."/>
        </authorList>
    </citation>
    <scope>NUCLEOTIDE SEQUENCE</scope>
    <source>
        <strain evidence="1">GIHE-MW2</strain>
    </source>
</reference>
<gene>
    <name evidence="1" type="ORF">ABWT76_005714</name>
</gene>